<sequence length="52" mass="6014">MIGRLRVLLLLLYPITHCFRCYNMTLTGDGAKWNTRTGLQFIECDDGCLFMV</sequence>
<dbReference type="EMBL" id="WIXE01013904">
    <property type="protein sequence ID" value="KAK5974710.1"/>
    <property type="molecule type" value="Genomic_DNA"/>
</dbReference>
<proteinExistence type="predicted"/>
<name>A0AAN8FQW9_TRICO</name>
<keyword evidence="3" id="KW-1185">Reference proteome</keyword>
<comment type="caution">
    <text evidence="2">The sequence shown here is derived from an EMBL/GenBank/DDBJ whole genome shotgun (WGS) entry which is preliminary data.</text>
</comment>
<evidence type="ECO:0000256" key="1">
    <source>
        <dbReference type="SAM" id="SignalP"/>
    </source>
</evidence>
<dbReference type="Proteomes" id="UP001331761">
    <property type="component" value="Unassembled WGS sequence"/>
</dbReference>
<feature type="signal peptide" evidence="1">
    <location>
        <begin position="1"/>
        <end position="18"/>
    </location>
</feature>
<gene>
    <name evidence="2" type="ORF">GCK32_017358</name>
</gene>
<protein>
    <recommendedName>
        <fullName evidence="4">Secreted protein</fullName>
    </recommendedName>
</protein>
<feature type="non-terminal residue" evidence="2">
    <location>
        <position position="52"/>
    </location>
</feature>
<evidence type="ECO:0000313" key="2">
    <source>
        <dbReference type="EMBL" id="KAK5974710.1"/>
    </source>
</evidence>
<evidence type="ECO:0000313" key="3">
    <source>
        <dbReference type="Proteomes" id="UP001331761"/>
    </source>
</evidence>
<feature type="chain" id="PRO_5042954443" description="Secreted protein" evidence="1">
    <location>
        <begin position="19"/>
        <end position="52"/>
    </location>
</feature>
<keyword evidence="1" id="KW-0732">Signal</keyword>
<reference evidence="2 3" key="1">
    <citation type="submission" date="2019-10" db="EMBL/GenBank/DDBJ databases">
        <title>Assembly and Annotation for the nematode Trichostrongylus colubriformis.</title>
        <authorList>
            <person name="Martin J."/>
        </authorList>
    </citation>
    <scope>NUCLEOTIDE SEQUENCE [LARGE SCALE GENOMIC DNA]</scope>
    <source>
        <strain evidence="2">G859</strain>
        <tissue evidence="2">Whole worm</tissue>
    </source>
</reference>
<accession>A0AAN8FQW9</accession>
<dbReference type="AlphaFoldDB" id="A0AAN8FQW9"/>
<organism evidence="2 3">
    <name type="scientific">Trichostrongylus colubriformis</name>
    <name type="common">Black scour worm</name>
    <dbReference type="NCBI Taxonomy" id="6319"/>
    <lineage>
        <taxon>Eukaryota</taxon>
        <taxon>Metazoa</taxon>
        <taxon>Ecdysozoa</taxon>
        <taxon>Nematoda</taxon>
        <taxon>Chromadorea</taxon>
        <taxon>Rhabditida</taxon>
        <taxon>Rhabditina</taxon>
        <taxon>Rhabditomorpha</taxon>
        <taxon>Strongyloidea</taxon>
        <taxon>Trichostrongylidae</taxon>
        <taxon>Trichostrongylus</taxon>
    </lineage>
</organism>
<evidence type="ECO:0008006" key="4">
    <source>
        <dbReference type="Google" id="ProtNLM"/>
    </source>
</evidence>